<dbReference type="RefSeq" id="WP_142107194.1">
    <property type="nucleotide sequence ID" value="NZ_VFPH01000003.1"/>
</dbReference>
<feature type="domain" description="DUF1206" evidence="2">
    <location>
        <begin position="206"/>
        <end position="275"/>
    </location>
</feature>
<protein>
    <submittedName>
        <fullName evidence="3">Uncharacterized protein DUF1206</fullName>
    </submittedName>
</protein>
<evidence type="ECO:0000256" key="1">
    <source>
        <dbReference type="SAM" id="Phobius"/>
    </source>
</evidence>
<feature type="transmembrane region" description="Helical" evidence="1">
    <location>
        <begin position="249"/>
        <end position="270"/>
    </location>
</feature>
<reference evidence="3 4" key="1">
    <citation type="submission" date="2019-06" db="EMBL/GenBank/DDBJ databases">
        <title>Sequencing the genomes of 1000 actinobacteria strains.</title>
        <authorList>
            <person name="Klenk H.-P."/>
        </authorList>
    </citation>
    <scope>NUCLEOTIDE SEQUENCE [LARGE SCALE GENOMIC DNA]</scope>
    <source>
        <strain evidence="3 4">DSM 45511</strain>
    </source>
</reference>
<dbReference type="InterPro" id="IPR009597">
    <property type="entry name" value="DUF1206"/>
</dbReference>
<accession>A0A543FPX7</accession>
<dbReference type="Proteomes" id="UP000319818">
    <property type="component" value="Unassembled WGS sequence"/>
</dbReference>
<feature type="domain" description="DUF1206" evidence="2">
    <location>
        <begin position="112"/>
        <end position="181"/>
    </location>
</feature>
<feature type="transmembrane region" description="Helical" evidence="1">
    <location>
        <begin position="209"/>
        <end position="229"/>
    </location>
</feature>
<keyword evidence="1" id="KW-1133">Transmembrane helix</keyword>
<dbReference type="AlphaFoldDB" id="A0A543FPX7"/>
<proteinExistence type="predicted"/>
<feature type="transmembrane region" description="Helical" evidence="1">
    <location>
        <begin position="32"/>
        <end position="53"/>
    </location>
</feature>
<keyword evidence="1" id="KW-0472">Membrane</keyword>
<keyword evidence="4" id="KW-1185">Reference proteome</keyword>
<comment type="caution">
    <text evidence="3">The sequence shown here is derived from an EMBL/GenBank/DDBJ whole genome shotgun (WGS) entry which is preliminary data.</text>
</comment>
<evidence type="ECO:0000259" key="2">
    <source>
        <dbReference type="Pfam" id="PF06724"/>
    </source>
</evidence>
<dbReference type="EMBL" id="VFPH01000003">
    <property type="protein sequence ID" value="TQM35901.1"/>
    <property type="molecule type" value="Genomic_DNA"/>
</dbReference>
<dbReference type="OrthoDB" id="4552598at2"/>
<dbReference type="Pfam" id="PF06724">
    <property type="entry name" value="DUF1206"/>
    <property type="match status" value="3"/>
</dbReference>
<organism evidence="3 4">
    <name type="scientific">Pseudonocardia cypriaca</name>
    <dbReference type="NCBI Taxonomy" id="882449"/>
    <lineage>
        <taxon>Bacteria</taxon>
        <taxon>Bacillati</taxon>
        <taxon>Actinomycetota</taxon>
        <taxon>Actinomycetes</taxon>
        <taxon>Pseudonocardiales</taxon>
        <taxon>Pseudonocardiaceae</taxon>
        <taxon>Pseudonocardia</taxon>
    </lineage>
</organism>
<evidence type="ECO:0000313" key="4">
    <source>
        <dbReference type="Proteomes" id="UP000319818"/>
    </source>
</evidence>
<name>A0A543FPX7_9PSEU</name>
<feature type="transmembrane region" description="Helical" evidence="1">
    <location>
        <begin position="119"/>
        <end position="138"/>
    </location>
</feature>
<sequence>MARPLVRLRRLVREGRSDAPGQVVDGLGRIGLVGYGLVHLVVAWLALHVAFGVPDAPPDAVGAVGTIARTPGGVFALLVAVIGLFAFALWQLTAAAIGFKWVHGNERLRKRVGAVMKSIAVSALAGIVIDYLAGVGSARATSVQQLAAHVLELPAGRVLLGLVAVVLVGIACAMTYTGVRRTFMGDLDVKALAPGLRNAIEVAGAAGHLARALAIAVVGGLAGAAALFADPAWAGGLDTALRALGSTSAGTWLLVVVAAGFAAFGVFCVADAATRRA</sequence>
<evidence type="ECO:0000313" key="3">
    <source>
        <dbReference type="EMBL" id="TQM35901.1"/>
    </source>
</evidence>
<feature type="transmembrane region" description="Helical" evidence="1">
    <location>
        <begin position="73"/>
        <end position="99"/>
    </location>
</feature>
<gene>
    <name evidence="3" type="ORF">FB388_7347</name>
</gene>
<keyword evidence="1" id="KW-0812">Transmembrane</keyword>
<feature type="domain" description="DUF1206" evidence="2">
    <location>
        <begin position="30"/>
        <end position="96"/>
    </location>
</feature>
<feature type="transmembrane region" description="Helical" evidence="1">
    <location>
        <begin position="158"/>
        <end position="179"/>
    </location>
</feature>